<dbReference type="Pfam" id="PF00795">
    <property type="entry name" value="CN_hydrolase"/>
    <property type="match status" value="1"/>
</dbReference>
<dbReference type="PROSITE" id="PS50263">
    <property type="entry name" value="CN_HYDROLASE"/>
    <property type="match status" value="1"/>
</dbReference>
<feature type="binding site" evidence="7">
    <location>
        <position position="394"/>
    </location>
    <ligand>
        <name>deamido-NAD(+)</name>
        <dbReference type="ChEBI" id="CHEBI:58437"/>
        <note>ligand shared between two neighboring subunits</note>
    </ligand>
</feature>
<evidence type="ECO:0000256" key="5">
    <source>
        <dbReference type="ARBA" id="ARBA00022840"/>
    </source>
</evidence>
<dbReference type="InterPro" id="IPR003010">
    <property type="entry name" value="C-N_Hydrolase"/>
</dbReference>
<feature type="binding site" evidence="7">
    <location>
        <position position="423"/>
    </location>
    <ligand>
        <name>deamido-NAD(+)</name>
        <dbReference type="ChEBI" id="CHEBI:58437"/>
        <note>ligand shared between two neighboring subunits</note>
    </ligand>
</feature>
<evidence type="ECO:0000313" key="11">
    <source>
        <dbReference type="EMBL" id="PRH41449.1"/>
    </source>
</evidence>
<evidence type="ECO:0000256" key="4">
    <source>
        <dbReference type="ARBA" id="ARBA00022741"/>
    </source>
</evidence>
<dbReference type="NCBIfam" id="TIGR00552">
    <property type="entry name" value="nadE"/>
    <property type="match status" value="1"/>
</dbReference>
<dbReference type="GO" id="GO:0008795">
    <property type="term" value="F:NAD+ synthase activity"/>
    <property type="evidence" value="ECO:0007669"/>
    <property type="project" value="UniProtKB-UniRule"/>
</dbReference>
<dbReference type="FunFam" id="3.40.50.620:FF:000106">
    <property type="entry name" value="Glutamine-dependent NAD(+) synthetase"/>
    <property type="match status" value="1"/>
</dbReference>
<dbReference type="CDD" id="cd00553">
    <property type="entry name" value="NAD_synthase"/>
    <property type="match status" value="1"/>
</dbReference>
<feature type="binding site" evidence="7">
    <location>
        <position position="200"/>
    </location>
    <ligand>
        <name>L-glutamine</name>
        <dbReference type="ChEBI" id="CHEBI:58359"/>
    </ligand>
</feature>
<dbReference type="RefSeq" id="WP_059991321.1">
    <property type="nucleotide sequence ID" value="NZ_CADFFI010000003.1"/>
</dbReference>
<feature type="active site" description="Nucleophile; for glutaminase activity" evidence="7">
    <location>
        <position position="174"/>
    </location>
</feature>
<evidence type="ECO:0000256" key="7">
    <source>
        <dbReference type="HAMAP-Rule" id="MF_02090"/>
    </source>
</evidence>
<dbReference type="EMBL" id="PVHK01000106">
    <property type="protein sequence ID" value="PRH41449.1"/>
    <property type="molecule type" value="Genomic_DNA"/>
</dbReference>
<comment type="similarity">
    <text evidence="2 7 8">In the C-terminal section; belongs to the NAD synthetase family.</text>
</comment>
<dbReference type="EC" id="6.3.5.1" evidence="7 8"/>
<evidence type="ECO:0000256" key="3">
    <source>
        <dbReference type="ARBA" id="ARBA00022598"/>
    </source>
</evidence>
<dbReference type="GO" id="GO:0003952">
    <property type="term" value="F:NAD+ synthase (glutamine-hydrolyzing) activity"/>
    <property type="evidence" value="ECO:0007669"/>
    <property type="project" value="UniProtKB-UniRule"/>
</dbReference>
<dbReference type="SUPFAM" id="SSF56317">
    <property type="entry name" value="Carbon-nitrogen hydrolase"/>
    <property type="match status" value="1"/>
</dbReference>
<dbReference type="Proteomes" id="UP000237632">
    <property type="component" value="Unassembled WGS sequence"/>
</dbReference>
<dbReference type="PANTHER" id="PTHR23090">
    <property type="entry name" value="NH 3 /GLUTAMINE-DEPENDENT NAD + SYNTHETASE"/>
    <property type="match status" value="1"/>
</dbReference>
<dbReference type="GO" id="GO:0005524">
    <property type="term" value="F:ATP binding"/>
    <property type="evidence" value="ECO:0007669"/>
    <property type="project" value="UniProtKB-UniRule"/>
</dbReference>
<dbReference type="Gene3D" id="3.60.110.10">
    <property type="entry name" value="Carbon-nitrogen hydrolase"/>
    <property type="match status" value="1"/>
</dbReference>
<dbReference type="Pfam" id="PF02540">
    <property type="entry name" value="NAD_synthase"/>
    <property type="match status" value="1"/>
</dbReference>
<dbReference type="PIRSF" id="PIRSF006630">
    <property type="entry name" value="NADS_GAT"/>
    <property type="match status" value="1"/>
</dbReference>
<feature type="binding site" evidence="7">
    <location>
        <begin position="311"/>
        <end position="318"/>
    </location>
    <ligand>
        <name>ATP</name>
        <dbReference type="ChEBI" id="CHEBI:30616"/>
    </ligand>
</feature>
<dbReference type="HAMAP" id="MF_02090">
    <property type="entry name" value="NadE_glutamine_dep"/>
    <property type="match status" value="1"/>
</dbReference>
<evidence type="ECO:0000256" key="6">
    <source>
        <dbReference type="ARBA" id="ARBA00023027"/>
    </source>
</evidence>
<keyword evidence="3 7" id="KW-0436">Ligase</keyword>
<keyword evidence="4 7" id="KW-0547">Nucleotide-binding</keyword>
<gene>
    <name evidence="7" type="primary">nadE</name>
    <name evidence="11" type="ORF">C6T65_14895</name>
</gene>
<dbReference type="PANTHER" id="PTHR23090:SF9">
    <property type="entry name" value="GLUTAMINE-DEPENDENT NAD(+) SYNTHETASE"/>
    <property type="match status" value="1"/>
</dbReference>
<evidence type="ECO:0000313" key="12">
    <source>
        <dbReference type="Proteomes" id="UP000237632"/>
    </source>
</evidence>
<feature type="active site" description="For glutaminase activity" evidence="7">
    <location>
        <position position="138"/>
    </location>
</feature>
<evidence type="ECO:0000256" key="9">
    <source>
        <dbReference type="RuleBase" id="RU003811"/>
    </source>
</evidence>
<keyword evidence="6 7" id="KW-0520">NAD</keyword>
<comment type="function">
    <text evidence="7">Catalyzes the ATP-dependent amidation of deamido-NAD to form NAD. Uses L-glutamine as a nitrogen source.</text>
</comment>
<dbReference type="InterPro" id="IPR014445">
    <property type="entry name" value="Gln-dep_NAD_synthase"/>
</dbReference>
<evidence type="ECO:0000256" key="2">
    <source>
        <dbReference type="ARBA" id="ARBA00007145"/>
    </source>
</evidence>
<feature type="active site" description="Proton acceptor; for glutaminase activity" evidence="7">
    <location>
        <position position="43"/>
    </location>
</feature>
<dbReference type="InterPro" id="IPR022310">
    <property type="entry name" value="NAD/GMP_synthase"/>
</dbReference>
<comment type="pathway">
    <text evidence="1 7 8">Cofactor biosynthesis; NAD(+) biosynthesis; NAD(+) from deamido-NAD(+) (L-Gln route): step 1/1.</text>
</comment>
<dbReference type="Gene3D" id="3.40.50.620">
    <property type="entry name" value="HUPs"/>
    <property type="match status" value="1"/>
</dbReference>
<dbReference type="InterPro" id="IPR036526">
    <property type="entry name" value="C-N_Hydrolase_sf"/>
</dbReference>
<sequence length="570" mass="61470">MKTRLALAQINVTVGDFAGNVARIVAAARAAHNDGAHLMIAPELALSGYPPEDLLLRPAFYTAAAAALEALADALREFDGLAVLVGHPLRSAAGEAAGGEPAVDGNANRPIERGVPPVDTYNAASLIVGGKIVGTYRKQDLPNADVFDEKRYFATDTEPLVFELNGVKYGVIICEDAWHASAAQIAKAAGAQVLLIPNGSPYHMNKEALRIDILRARIRETGLPMVYVNLVGGQDELVFDGGSFVLDGDGVLVAKMPLFDEGHAIVEFDGARPLPGAIAPELPVDAQVYRALVTGVRDYIGKNGFPGVLIGLSGGVDSALVLAVACDALGPERVRAVMMPSRYTADISTTDAAEMARRVGVRYDEIAIAPMFDAFRAALAGEFAGRAEDATEENIQARIRGTLLMALSNKFGSIVLTTGNKSEMAVGYCTLYGDMAGGFAVIKDIAKTQVYQLCRYRNATPDYGTRDVIPERILTRAPSAELRENQTDQDSLPPYDVLDAIMRMYMEEDRPLGEIVAAGYAEADVARVTRLIKINEYKRRQAPIGIRVTHRAFGRDWRYPITSRFTERVD</sequence>
<evidence type="ECO:0000259" key="10">
    <source>
        <dbReference type="PROSITE" id="PS50263"/>
    </source>
</evidence>
<reference evidence="11 12" key="1">
    <citation type="submission" date="2018-03" db="EMBL/GenBank/DDBJ databases">
        <authorList>
            <person name="Nguyen K."/>
            <person name="Fouts D."/>
            <person name="Sutton G."/>
        </authorList>
    </citation>
    <scope>NUCLEOTIDE SEQUENCE [LARGE SCALE GENOMIC DNA]</scope>
    <source>
        <strain evidence="11 12">AU3578</strain>
    </source>
</reference>
<comment type="catalytic activity">
    <reaction evidence="7 8">
        <text>deamido-NAD(+) + L-glutamine + ATP + H2O = L-glutamate + AMP + diphosphate + NAD(+) + H(+)</text>
        <dbReference type="Rhea" id="RHEA:24384"/>
        <dbReference type="ChEBI" id="CHEBI:15377"/>
        <dbReference type="ChEBI" id="CHEBI:15378"/>
        <dbReference type="ChEBI" id="CHEBI:29985"/>
        <dbReference type="ChEBI" id="CHEBI:30616"/>
        <dbReference type="ChEBI" id="CHEBI:33019"/>
        <dbReference type="ChEBI" id="CHEBI:57540"/>
        <dbReference type="ChEBI" id="CHEBI:58359"/>
        <dbReference type="ChEBI" id="CHEBI:58437"/>
        <dbReference type="ChEBI" id="CHEBI:456215"/>
        <dbReference type="EC" id="6.3.5.1"/>
    </reaction>
</comment>
<comment type="similarity">
    <text evidence="9">Belongs to the NAD synthetase family.</text>
</comment>
<dbReference type="InterPro" id="IPR003694">
    <property type="entry name" value="NAD_synthase"/>
</dbReference>
<feature type="binding site" evidence="7">
    <location>
        <position position="206"/>
    </location>
    <ligand>
        <name>L-glutamine</name>
        <dbReference type="ChEBI" id="CHEBI:58359"/>
    </ligand>
</feature>
<dbReference type="GO" id="GO:0004359">
    <property type="term" value="F:glutaminase activity"/>
    <property type="evidence" value="ECO:0007669"/>
    <property type="project" value="InterPro"/>
</dbReference>
<evidence type="ECO:0000256" key="1">
    <source>
        <dbReference type="ARBA" id="ARBA00005188"/>
    </source>
</evidence>
<dbReference type="GO" id="GO:0005737">
    <property type="term" value="C:cytoplasm"/>
    <property type="evidence" value="ECO:0007669"/>
    <property type="project" value="InterPro"/>
</dbReference>
<proteinExistence type="inferred from homology"/>
<dbReference type="InterPro" id="IPR014729">
    <property type="entry name" value="Rossmann-like_a/b/a_fold"/>
</dbReference>
<feature type="domain" description="CN hydrolase" evidence="10">
    <location>
        <begin position="3"/>
        <end position="270"/>
    </location>
</feature>
<comment type="caution">
    <text evidence="11">The sequence shown here is derived from an EMBL/GenBank/DDBJ whole genome shotgun (WGS) entry which is preliminary data.</text>
</comment>
<name>A0AA44Y517_BURVI</name>
<organism evidence="11 12">
    <name type="scientific">Burkholderia vietnamiensis</name>
    <dbReference type="NCBI Taxonomy" id="60552"/>
    <lineage>
        <taxon>Bacteria</taxon>
        <taxon>Pseudomonadati</taxon>
        <taxon>Pseudomonadota</taxon>
        <taxon>Betaproteobacteria</taxon>
        <taxon>Burkholderiales</taxon>
        <taxon>Burkholderiaceae</taxon>
        <taxon>Burkholderia</taxon>
        <taxon>Burkholderia cepacia complex</taxon>
    </lineage>
</organism>
<feature type="binding site" evidence="7">
    <location>
        <position position="418"/>
    </location>
    <ligand>
        <name>ATP</name>
        <dbReference type="ChEBI" id="CHEBI:30616"/>
    </ligand>
</feature>
<protein>
    <recommendedName>
        <fullName evidence="7 8">Glutamine-dependent NAD(+) synthetase</fullName>
        <ecNumber evidence="7 8">6.3.5.1</ecNumber>
    </recommendedName>
    <alternativeName>
        <fullName evidence="7 8">NAD(+) synthase [glutamine-hydrolyzing]</fullName>
    </alternativeName>
</protein>
<keyword evidence="5 7" id="KW-0067">ATP-binding</keyword>
<dbReference type="GO" id="GO:0009435">
    <property type="term" value="P:NAD+ biosynthetic process"/>
    <property type="evidence" value="ECO:0007669"/>
    <property type="project" value="UniProtKB-UniRule"/>
</dbReference>
<dbReference type="NCBIfam" id="NF010588">
    <property type="entry name" value="PRK13981.1"/>
    <property type="match status" value="1"/>
</dbReference>
<accession>A0AA44Y517</accession>
<dbReference type="SUPFAM" id="SSF52402">
    <property type="entry name" value="Adenine nucleotide alpha hydrolases-like"/>
    <property type="match status" value="1"/>
</dbReference>
<feature type="binding site" evidence="7">
    <location>
        <position position="538"/>
    </location>
    <ligand>
        <name>deamido-NAD(+)</name>
        <dbReference type="ChEBI" id="CHEBI:58437"/>
        <note>ligand shared between two neighboring subunits</note>
    </ligand>
</feature>
<dbReference type="CDD" id="cd07570">
    <property type="entry name" value="GAT_Gln-NAD-synth"/>
    <property type="match status" value="1"/>
</dbReference>
<comment type="caution">
    <text evidence="7">Lacks conserved residue(s) required for the propagation of feature annotation.</text>
</comment>
<dbReference type="AlphaFoldDB" id="A0AA44Y517"/>
<evidence type="ECO:0000256" key="8">
    <source>
        <dbReference type="PIRNR" id="PIRNR006630"/>
    </source>
</evidence>